<protein>
    <submittedName>
        <fullName evidence="1">Uncharacterized protein</fullName>
    </submittedName>
</protein>
<dbReference type="AlphaFoldDB" id="A0A178XWU5"/>
<accession>A0A178XWU5</accession>
<organism evidence="1 2">
    <name type="scientific">Sinorhizobium saheli</name>
    <dbReference type="NCBI Taxonomy" id="36856"/>
    <lineage>
        <taxon>Bacteria</taxon>
        <taxon>Pseudomonadati</taxon>
        <taxon>Pseudomonadota</taxon>
        <taxon>Alphaproteobacteria</taxon>
        <taxon>Hyphomicrobiales</taxon>
        <taxon>Rhizobiaceae</taxon>
        <taxon>Sinorhizobium/Ensifer group</taxon>
        <taxon>Sinorhizobium</taxon>
    </lineage>
</organism>
<evidence type="ECO:0000313" key="1">
    <source>
        <dbReference type="EMBL" id="OAP39626.1"/>
    </source>
</evidence>
<evidence type="ECO:0000313" key="2">
    <source>
        <dbReference type="Proteomes" id="UP000078507"/>
    </source>
</evidence>
<dbReference type="EMBL" id="LNQB01000089">
    <property type="protein sequence ID" value="OAP39626.1"/>
    <property type="molecule type" value="Genomic_DNA"/>
</dbReference>
<keyword evidence="2" id="KW-1185">Reference proteome</keyword>
<comment type="caution">
    <text evidence="1">The sequence shown here is derived from an EMBL/GenBank/DDBJ whole genome shotgun (WGS) entry which is preliminary data.</text>
</comment>
<dbReference type="STRING" id="36856.ATB98_04685"/>
<sequence>MRPCQEDDKDDMRCRFSAKSSGRILNRKRRTVTRQIGLAGDSTRQHLPAHHADELGLERRLLEFVATSQYSHTNMAMRATKQCCCSLDGKWHGACCLLVGSRQAANHGECVGSFPKDADAP</sequence>
<dbReference type="Proteomes" id="UP000078507">
    <property type="component" value="Unassembled WGS sequence"/>
</dbReference>
<reference evidence="1 2" key="1">
    <citation type="submission" date="2015-11" db="EMBL/GenBank/DDBJ databases">
        <title>Ensifer anhuiense sp. nov., an effective nitrogen fixation bacterium with Glycine soja.</title>
        <authorList>
            <person name="Yan H."/>
            <person name="Chen W."/>
        </authorList>
    </citation>
    <scope>NUCLEOTIDE SEQUENCE [LARGE SCALE GENOMIC DNA]</scope>
    <source>
        <strain evidence="1 2">LMG 7837</strain>
    </source>
</reference>
<proteinExistence type="predicted"/>
<gene>
    <name evidence="1" type="ORF">ATB98_04685</name>
</gene>
<name>A0A178XWU5_SINSA</name>